<gene>
    <name evidence="1" type="ORF">EXIGLDRAFT_765451</name>
</gene>
<reference evidence="1 2" key="1">
    <citation type="journal article" date="2016" name="Mol. Biol. Evol.">
        <title>Comparative Genomics of Early-Diverging Mushroom-Forming Fungi Provides Insights into the Origins of Lignocellulose Decay Capabilities.</title>
        <authorList>
            <person name="Nagy L.G."/>
            <person name="Riley R."/>
            <person name="Tritt A."/>
            <person name="Adam C."/>
            <person name="Daum C."/>
            <person name="Floudas D."/>
            <person name="Sun H."/>
            <person name="Yadav J.S."/>
            <person name="Pangilinan J."/>
            <person name="Larsson K.H."/>
            <person name="Matsuura K."/>
            <person name="Barry K."/>
            <person name="Labutti K."/>
            <person name="Kuo R."/>
            <person name="Ohm R.A."/>
            <person name="Bhattacharya S.S."/>
            <person name="Shirouzu T."/>
            <person name="Yoshinaga Y."/>
            <person name="Martin F.M."/>
            <person name="Grigoriev I.V."/>
            <person name="Hibbett D.S."/>
        </authorList>
    </citation>
    <scope>NUCLEOTIDE SEQUENCE [LARGE SCALE GENOMIC DNA]</scope>
    <source>
        <strain evidence="1 2">HHB12029</strain>
    </source>
</reference>
<organism evidence="1 2">
    <name type="scientific">Exidia glandulosa HHB12029</name>
    <dbReference type="NCBI Taxonomy" id="1314781"/>
    <lineage>
        <taxon>Eukaryota</taxon>
        <taxon>Fungi</taxon>
        <taxon>Dikarya</taxon>
        <taxon>Basidiomycota</taxon>
        <taxon>Agaricomycotina</taxon>
        <taxon>Agaricomycetes</taxon>
        <taxon>Auriculariales</taxon>
        <taxon>Exidiaceae</taxon>
        <taxon>Exidia</taxon>
    </lineage>
</organism>
<accession>A0A165KHS0</accession>
<sequence>MTVMENMGRPPGRPPPGNIDHLYPDPDTDLNVVLLVFNNYPDLDGRHWMIGWQVGSLKDGVHTVWRQLQIVQERGFNHYTNWGPLTKTLDLASTSPAIAQLDICTMSPAQRAQLEEIASTSPVYVPNGSWNCQDWLITVLKQAVEAGLVSGEDCQRCVTAARTPGAIFPSDSVTVPTQSVGSFGFLPG</sequence>
<proteinExistence type="predicted"/>
<dbReference type="AlphaFoldDB" id="A0A165KHS0"/>
<dbReference type="Proteomes" id="UP000077266">
    <property type="component" value="Unassembled WGS sequence"/>
</dbReference>
<keyword evidence="2" id="KW-1185">Reference proteome</keyword>
<dbReference type="InParanoid" id="A0A165KHS0"/>
<evidence type="ECO:0000313" key="1">
    <source>
        <dbReference type="EMBL" id="KZV96353.1"/>
    </source>
</evidence>
<dbReference type="EMBL" id="KV425944">
    <property type="protein sequence ID" value="KZV96353.1"/>
    <property type="molecule type" value="Genomic_DNA"/>
</dbReference>
<protein>
    <submittedName>
        <fullName evidence="1">Uncharacterized protein</fullName>
    </submittedName>
</protein>
<evidence type="ECO:0000313" key="2">
    <source>
        <dbReference type="Proteomes" id="UP000077266"/>
    </source>
</evidence>
<name>A0A165KHS0_EXIGL</name>
<dbReference type="OrthoDB" id="37659at2759"/>